<gene>
    <name evidence="2" type="ORF">NSCI0253_LOCUS38401</name>
</gene>
<evidence type="ECO:0000256" key="1">
    <source>
        <dbReference type="SAM" id="MobiDB-lite"/>
    </source>
</evidence>
<feature type="region of interest" description="Disordered" evidence="1">
    <location>
        <begin position="91"/>
        <end position="110"/>
    </location>
</feature>
<organism evidence="2">
    <name type="scientific">Noctiluca scintillans</name>
    <name type="common">Sea sparkle</name>
    <name type="synonym">Red tide dinoflagellate</name>
    <dbReference type="NCBI Taxonomy" id="2966"/>
    <lineage>
        <taxon>Eukaryota</taxon>
        <taxon>Sar</taxon>
        <taxon>Alveolata</taxon>
        <taxon>Dinophyceae</taxon>
        <taxon>Noctilucales</taxon>
        <taxon>Noctilucaceae</taxon>
        <taxon>Noctiluca</taxon>
    </lineage>
</organism>
<reference evidence="2" key="1">
    <citation type="submission" date="2021-01" db="EMBL/GenBank/DDBJ databases">
        <authorList>
            <person name="Corre E."/>
            <person name="Pelletier E."/>
            <person name="Niang G."/>
            <person name="Scheremetjew M."/>
            <person name="Finn R."/>
            <person name="Kale V."/>
            <person name="Holt S."/>
            <person name="Cochrane G."/>
            <person name="Meng A."/>
            <person name="Brown T."/>
            <person name="Cohen L."/>
        </authorList>
    </citation>
    <scope>NUCLEOTIDE SEQUENCE</scope>
</reference>
<proteinExistence type="predicted"/>
<protein>
    <submittedName>
        <fullName evidence="2">Uncharacterized protein</fullName>
    </submittedName>
</protein>
<evidence type="ECO:0000313" key="2">
    <source>
        <dbReference type="EMBL" id="CAD8864046.1"/>
    </source>
</evidence>
<dbReference type="EMBL" id="HBFQ01054004">
    <property type="protein sequence ID" value="CAD8864046.1"/>
    <property type="molecule type" value="Transcribed_RNA"/>
</dbReference>
<accession>A0A7S1FF81</accession>
<sequence>MDVPSDFWNDVDLLANDTWSSLQFPVKHLNLSKIKAKDWRTSFLVNTVRDVLQHQYSGQALGEQFGTPMAFLVGGMLKSCVDNGGDCTKVPSDTESASVARPIPPPHVLV</sequence>
<name>A0A7S1FF81_NOCSC</name>
<dbReference type="AlphaFoldDB" id="A0A7S1FF81"/>